<name>A0A1M7L3F5_9FLAO</name>
<dbReference type="EMBL" id="FRAV01000082">
    <property type="protein sequence ID" value="SHM72601.1"/>
    <property type="molecule type" value="Genomic_DNA"/>
</dbReference>
<feature type="domain" description="LysM" evidence="1">
    <location>
        <begin position="8"/>
        <end position="32"/>
    </location>
</feature>
<sequence>MEIDYMQYKIRNGDSLHSISSRLGMTVKELKRFHNAHCEKADTLWFENMNHVDFLWVPKNYKTEEQKVQEKTNSLPSLQLSNAFYAKEYKVRETIQIPSEDLLLLDYTIILDTREGKDKSYTVTIDRKGLTTNGKIPNDKMSELSLDCMKTLYPIAFTINPSGKITGFHGYKALIKKFKDQRPKLEEYHIGEGCTMLLNAFEKQMSDETGFLRQFDSSLLFQTLFPIREWFHKKTTWTEKLYCFQNSFPAIFDLCIETNHDDPDYTETIIQGNLQNICSLQSLKQNKKNSDTDSYEAITADLQLQYTIHKTHKILSQAESSIVITNEGDLYRKHHLTLTQMI</sequence>
<protein>
    <recommendedName>
        <fullName evidence="1">LysM domain-containing protein</fullName>
    </recommendedName>
</protein>
<evidence type="ECO:0000313" key="2">
    <source>
        <dbReference type="EMBL" id="SHM72601.1"/>
    </source>
</evidence>
<gene>
    <name evidence="2" type="ORF">SAMN05444267_10823</name>
</gene>
<dbReference type="InterPro" id="IPR018392">
    <property type="entry name" value="LysM"/>
</dbReference>
<accession>A0A1M7L3F5</accession>
<dbReference type="RefSeq" id="WP_073298058.1">
    <property type="nucleotide sequence ID" value="NZ_FRAV01000082.1"/>
</dbReference>
<dbReference type="AlphaFoldDB" id="A0A1M7L3F5"/>
<dbReference type="Proteomes" id="UP000184364">
    <property type="component" value="Unassembled WGS sequence"/>
</dbReference>
<evidence type="ECO:0000313" key="3">
    <source>
        <dbReference type="Proteomes" id="UP000184364"/>
    </source>
</evidence>
<proteinExistence type="predicted"/>
<keyword evidence="3" id="KW-1185">Reference proteome</keyword>
<dbReference type="OrthoDB" id="1246696at2"/>
<dbReference type="SUPFAM" id="SSF54106">
    <property type="entry name" value="LysM domain"/>
    <property type="match status" value="1"/>
</dbReference>
<dbReference type="InterPro" id="IPR036779">
    <property type="entry name" value="LysM_dom_sf"/>
</dbReference>
<organism evidence="2 3">
    <name type="scientific">Chryseobacterium polytrichastri</name>
    <dbReference type="NCBI Taxonomy" id="1302687"/>
    <lineage>
        <taxon>Bacteria</taxon>
        <taxon>Pseudomonadati</taxon>
        <taxon>Bacteroidota</taxon>
        <taxon>Flavobacteriia</taxon>
        <taxon>Flavobacteriales</taxon>
        <taxon>Weeksellaceae</taxon>
        <taxon>Chryseobacterium group</taxon>
        <taxon>Chryseobacterium</taxon>
    </lineage>
</organism>
<reference evidence="3" key="1">
    <citation type="submission" date="2016-11" db="EMBL/GenBank/DDBJ databases">
        <authorList>
            <person name="Varghese N."/>
            <person name="Submissions S."/>
        </authorList>
    </citation>
    <scope>NUCLEOTIDE SEQUENCE [LARGE SCALE GENOMIC DNA]</scope>
    <source>
        <strain evidence="3">DSM 26899</strain>
    </source>
</reference>
<evidence type="ECO:0000259" key="1">
    <source>
        <dbReference type="Pfam" id="PF01476"/>
    </source>
</evidence>
<dbReference type="Pfam" id="PF01476">
    <property type="entry name" value="LysM"/>
    <property type="match status" value="1"/>
</dbReference>
<dbReference type="STRING" id="1302687.SAMN05444267_10823"/>